<accession>A0ABQ8THR1</accession>
<keyword evidence="3" id="KW-1185">Reference proteome</keyword>
<name>A0ABQ8THR1_PERAM</name>
<comment type="caution">
    <text evidence="2">The sequence shown here is derived from an EMBL/GenBank/DDBJ whole genome shotgun (WGS) entry which is preliminary data.</text>
</comment>
<evidence type="ECO:0000313" key="3">
    <source>
        <dbReference type="Proteomes" id="UP001148838"/>
    </source>
</evidence>
<sequence>MTDLSASDSPDELRQSSLYMAHKGPKQIKCNDQPLKSRDKISQRHSARKTEDRNVSEKSPQIRLILQHLFAIPTRNSFVEHAFSIMKILWNNERNRLTVEIVKAELYIEENVKFSFVEFYLLWGGRDVDGKIILKWI</sequence>
<protein>
    <submittedName>
        <fullName evidence="2">Uncharacterized protein</fullName>
    </submittedName>
</protein>
<dbReference type="EMBL" id="JAJSOF020000011">
    <property type="protein sequence ID" value="KAJ4445462.1"/>
    <property type="molecule type" value="Genomic_DNA"/>
</dbReference>
<gene>
    <name evidence="2" type="ORF">ANN_07270</name>
</gene>
<feature type="compositionally biased region" description="Basic and acidic residues" evidence="1">
    <location>
        <begin position="35"/>
        <end position="56"/>
    </location>
</feature>
<dbReference type="Proteomes" id="UP001148838">
    <property type="component" value="Unassembled WGS sequence"/>
</dbReference>
<feature type="region of interest" description="Disordered" evidence="1">
    <location>
        <begin position="1"/>
        <end position="56"/>
    </location>
</feature>
<organism evidence="2 3">
    <name type="scientific">Periplaneta americana</name>
    <name type="common">American cockroach</name>
    <name type="synonym">Blatta americana</name>
    <dbReference type="NCBI Taxonomy" id="6978"/>
    <lineage>
        <taxon>Eukaryota</taxon>
        <taxon>Metazoa</taxon>
        <taxon>Ecdysozoa</taxon>
        <taxon>Arthropoda</taxon>
        <taxon>Hexapoda</taxon>
        <taxon>Insecta</taxon>
        <taxon>Pterygota</taxon>
        <taxon>Neoptera</taxon>
        <taxon>Polyneoptera</taxon>
        <taxon>Dictyoptera</taxon>
        <taxon>Blattodea</taxon>
        <taxon>Blattoidea</taxon>
        <taxon>Blattidae</taxon>
        <taxon>Blattinae</taxon>
        <taxon>Periplaneta</taxon>
    </lineage>
</organism>
<proteinExistence type="predicted"/>
<evidence type="ECO:0000256" key="1">
    <source>
        <dbReference type="SAM" id="MobiDB-lite"/>
    </source>
</evidence>
<evidence type="ECO:0000313" key="2">
    <source>
        <dbReference type="EMBL" id="KAJ4445462.1"/>
    </source>
</evidence>
<reference evidence="2 3" key="1">
    <citation type="journal article" date="2022" name="Allergy">
        <title>Genome assembly and annotation of Periplaneta americana reveal a comprehensive cockroach allergen profile.</title>
        <authorList>
            <person name="Wang L."/>
            <person name="Xiong Q."/>
            <person name="Saelim N."/>
            <person name="Wang L."/>
            <person name="Nong W."/>
            <person name="Wan A.T."/>
            <person name="Shi M."/>
            <person name="Liu X."/>
            <person name="Cao Q."/>
            <person name="Hui J.H.L."/>
            <person name="Sookrung N."/>
            <person name="Leung T.F."/>
            <person name="Tungtrongchitr A."/>
            <person name="Tsui S.K.W."/>
        </authorList>
    </citation>
    <scope>NUCLEOTIDE SEQUENCE [LARGE SCALE GENOMIC DNA]</scope>
    <source>
        <strain evidence="2">PWHHKU_190912</strain>
    </source>
</reference>